<name>A0A831RTD9_9GAMM</name>
<reference evidence="2" key="1">
    <citation type="journal article" date="2020" name="mSystems">
        <title>Genome- and Community-Level Interaction Insights into Carbon Utilization and Element Cycling Functions of Hydrothermarchaeota in Hydrothermal Sediment.</title>
        <authorList>
            <person name="Zhou Z."/>
            <person name="Liu Y."/>
            <person name="Xu W."/>
            <person name="Pan J."/>
            <person name="Luo Z.H."/>
            <person name="Li M."/>
        </authorList>
    </citation>
    <scope>NUCLEOTIDE SEQUENCE [LARGE SCALE GENOMIC DNA]</scope>
    <source>
        <strain evidence="2">HyVt-458</strain>
    </source>
</reference>
<sequence length="389" mass="44088">MKYLRRFPMASSLLLALLVIICASLTVVYLREAPAAFSGQSLQIPLEAFSIVKGSGKRQPGALTVDGYTGGKAIISNLQGLKSSAAYRYVRFRLTPDKLIDTLPLFFWRSADTGKLHSMALEENLLDHIDLKQAEGWGGAISEYGFIFTESDGRSWHLQAFAFTPDTLTQALLNTLSDWLEFEVWSQHSINFIYGGASDKQLSPVVLAGSWVLLTLLIYSLIMWRKRQSLSTRKVAAVLLSGWVLLDTRWLLNLYQQMWLTHDTYAGKSLSEQYQAGLDAEYYRFFERIKKEVLPEAPQFIYVLDSRTAYFRAKTPWFLAPHNVFNVDSYPRPEYAKKGGFILILHPVPGLKYDPSTRSLRWGKKGNLPVSPVYLDPLGTLYQIRPPVN</sequence>
<dbReference type="Proteomes" id="UP000886339">
    <property type="component" value="Unassembled WGS sequence"/>
</dbReference>
<organism evidence="2">
    <name type="scientific">Thiolapillus brandeum</name>
    <dbReference type="NCBI Taxonomy" id="1076588"/>
    <lineage>
        <taxon>Bacteria</taxon>
        <taxon>Pseudomonadati</taxon>
        <taxon>Pseudomonadota</taxon>
        <taxon>Gammaproteobacteria</taxon>
        <taxon>Chromatiales</taxon>
        <taxon>Sedimenticolaceae</taxon>
        <taxon>Thiolapillus</taxon>
    </lineage>
</organism>
<dbReference type="EMBL" id="DRLF01000272">
    <property type="protein sequence ID" value="HEC06731.1"/>
    <property type="molecule type" value="Genomic_DNA"/>
</dbReference>
<accession>A0A831RTD9</accession>
<gene>
    <name evidence="2" type="ORF">ENJ12_07760</name>
</gene>
<proteinExistence type="predicted"/>
<keyword evidence="1" id="KW-0472">Membrane</keyword>
<keyword evidence="1" id="KW-1133">Transmembrane helix</keyword>
<keyword evidence="1" id="KW-0812">Transmembrane</keyword>
<evidence type="ECO:0000313" key="2">
    <source>
        <dbReference type="EMBL" id="HEC06731.1"/>
    </source>
</evidence>
<comment type="caution">
    <text evidence="2">The sequence shown here is derived from an EMBL/GenBank/DDBJ whole genome shotgun (WGS) entry which is preliminary data.</text>
</comment>
<evidence type="ECO:0000256" key="1">
    <source>
        <dbReference type="SAM" id="Phobius"/>
    </source>
</evidence>
<feature type="transmembrane region" description="Helical" evidence="1">
    <location>
        <begin position="205"/>
        <end position="224"/>
    </location>
</feature>
<dbReference type="AlphaFoldDB" id="A0A831RTD9"/>
<protein>
    <submittedName>
        <fullName evidence="2">Uncharacterized protein</fullName>
    </submittedName>
</protein>